<proteinExistence type="predicted"/>
<accession>A0A1B6J504</accession>
<feature type="non-terminal residue" evidence="1">
    <location>
        <position position="1"/>
    </location>
</feature>
<organism evidence="1">
    <name type="scientific">Homalodisca liturata</name>
    <dbReference type="NCBI Taxonomy" id="320908"/>
    <lineage>
        <taxon>Eukaryota</taxon>
        <taxon>Metazoa</taxon>
        <taxon>Ecdysozoa</taxon>
        <taxon>Arthropoda</taxon>
        <taxon>Hexapoda</taxon>
        <taxon>Insecta</taxon>
        <taxon>Pterygota</taxon>
        <taxon>Neoptera</taxon>
        <taxon>Paraneoptera</taxon>
        <taxon>Hemiptera</taxon>
        <taxon>Auchenorrhyncha</taxon>
        <taxon>Membracoidea</taxon>
        <taxon>Cicadellidae</taxon>
        <taxon>Cicadellinae</taxon>
        <taxon>Proconiini</taxon>
        <taxon>Homalodisca</taxon>
    </lineage>
</organism>
<feature type="non-terminal residue" evidence="1">
    <location>
        <position position="138"/>
    </location>
</feature>
<sequence length="138" mass="14970">NTRIFSWMFEGESILDIKHRLSDEDPSLFLVTCGGVPLIDTALVSVLGENVVLQVDRDIEFTAINSHADAKAEARGGALECTGSSAASSASDGTRQAAAAKNDAFVLNGKRYAVVSRRRRVTRDMVVERLRGMVTQEN</sequence>
<dbReference type="AlphaFoldDB" id="A0A1B6J504"/>
<name>A0A1B6J504_9HEMI</name>
<reference evidence="1" key="1">
    <citation type="submission" date="2015-11" db="EMBL/GenBank/DDBJ databases">
        <title>De novo transcriptome assembly of four potential Pierce s Disease insect vectors from Arizona vineyards.</title>
        <authorList>
            <person name="Tassone E.E."/>
        </authorList>
    </citation>
    <scope>NUCLEOTIDE SEQUENCE</scope>
</reference>
<evidence type="ECO:0000313" key="1">
    <source>
        <dbReference type="EMBL" id="JAS94239.1"/>
    </source>
</evidence>
<protein>
    <submittedName>
        <fullName evidence="1">Uncharacterized protein</fullName>
    </submittedName>
</protein>
<gene>
    <name evidence="1" type="ORF">g.58769</name>
</gene>
<dbReference type="EMBL" id="GECU01013467">
    <property type="protein sequence ID" value="JAS94239.1"/>
    <property type="molecule type" value="Transcribed_RNA"/>
</dbReference>